<dbReference type="InterPro" id="IPR050898">
    <property type="entry name" value="Plant_acyltransferase"/>
</dbReference>
<reference evidence="3" key="5">
    <citation type="journal article" date="2018" name="Nat. Plants">
        <title>Whole-genome landscape of Medicago truncatula symbiotic genes.</title>
        <authorList>
            <person name="Pecrix Y."/>
            <person name="Gamas P."/>
            <person name="Carrere S."/>
        </authorList>
    </citation>
    <scope>NUCLEOTIDE SEQUENCE</scope>
    <source>
        <tissue evidence="3">Leaves</tissue>
    </source>
</reference>
<dbReference type="EMBL" id="CM001222">
    <property type="protein sequence ID" value="KEH26399.1"/>
    <property type="molecule type" value="Genomic_DNA"/>
</dbReference>
<reference evidence="2 5" key="1">
    <citation type="journal article" date="2011" name="Nature">
        <title>The Medicago genome provides insight into the evolution of rhizobial symbioses.</title>
        <authorList>
            <person name="Young N.D."/>
            <person name="Debelle F."/>
            <person name="Oldroyd G.E."/>
            <person name="Geurts R."/>
            <person name="Cannon S.B."/>
            <person name="Udvardi M.K."/>
            <person name="Benedito V.A."/>
            <person name="Mayer K.F."/>
            <person name="Gouzy J."/>
            <person name="Schoof H."/>
            <person name="Van de Peer Y."/>
            <person name="Proost S."/>
            <person name="Cook D.R."/>
            <person name="Meyers B.C."/>
            <person name="Spannagl M."/>
            <person name="Cheung F."/>
            <person name="De Mita S."/>
            <person name="Krishnakumar V."/>
            <person name="Gundlach H."/>
            <person name="Zhou S."/>
            <person name="Mudge J."/>
            <person name="Bharti A.K."/>
            <person name="Murray J.D."/>
            <person name="Naoumkina M.A."/>
            <person name="Rosen B."/>
            <person name="Silverstein K.A."/>
            <person name="Tang H."/>
            <person name="Rombauts S."/>
            <person name="Zhao P.X."/>
            <person name="Zhou P."/>
            <person name="Barbe V."/>
            <person name="Bardou P."/>
            <person name="Bechner M."/>
            <person name="Bellec A."/>
            <person name="Berger A."/>
            <person name="Berges H."/>
            <person name="Bidwell S."/>
            <person name="Bisseling T."/>
            <person name="Choisne N."/>
            <person name="Couloux A."/>
            <person name="Denny R."/>
            <person name="Deshpande S."/>
            <person name="Dai X."/>
            <person name="Doyle J.J."/>
            <person name="Dudez A.M."/>
            <person name="Farmer A.D."/>
            <person name="Fouteau S."/>
            <person name="Franken C."/>
            <person name="Gibelin C."/>
            <person name="Gish J."/>
            <person name="Goldstein S."/>
            <person name="Gonzalez A.J."/>
            <person name="Green P.J."/>
            <person name="Hallab A."/>
            <person name="Hartog M."/>
            <person name="Hua A."/>
            <person name="Humphray S.J."/>
            <person name="Jeong D.H."/>
            <person name="Jing Y."/>
            <person name="Jocker A."/>
            <person name="Kenton S.M."/>
            <person name="Kim D.J."/>
            <person name="Klee K."/>
            <person name="Lai H."/>
            <person name="Lang C."/>
            <person name="Lin S."/>
            <person name="Macmil S.L."/>
            <person name="Magdelenat G."/>
            <person name="Matthews L."/>
            <person name="McCorrison J."/>
            <person name="Monaghan E.L."/>
            <person name="Mun J.H."/>
            <person name="Najar F.Z."/>
            <person name="Nicholson C."/>
            <person name="Noirot C."/>
            <person name="O'Bleness M."/>
            <person name="Paule C.R."/>
            <person name="Poulain J."/>
            <person name="Prion F."/>
            <person name="Qin B."/>
            <person name="Qu C."/>
            <person name="Retzel E.F."/>
            <person name="Riddle C."/>
            <person name="Sallet E."/>
            <person name="Samain S."/>
            <person name="Samson N."/>
            <person name="Sanders I."/>
            <person name="Saurat O."/>
            <person name="Scarpelli C."/>
            <person name="Schiex T."/>
            <person name="Segurens B."/>
            <person name="Severin A.J."/>
            <person name="Sherrier D.J."/>
            <person name="Shi R."/>
            <person name="Sims S."/>
            <person name="Singer S.R."/>
            <person name="Sinharoy S."/>
            <person name="Sterck L."/>
            <person name="Viollet A."/>
            <person name="Wang B.B."/>
            <person name="Wang K."/>
            <person name="Wang M."/>
            <person name="Wang X."/>
            <person name="Warfsmann J."/>
            <person name="Weissenbach J."/>
            <person name="White D.D."/>
            <person name="White J.D."/>
            <person name="Wiley G.B."/>
            <person name="Wincker P."/>
            <person name="Xing Y."/>
            <person name="Yang L."/>
            <person name="Yao Z."/>
            <person name="Ying F."/>
            <person name="Zhai J."/>
            <person name="Zhou L."/>
            <person name="Zuber A."/>
            <person name="Denarie J."/>
            <person name="Dixon R.A."/>
            <person name="May G.D."/>
            <person name="Schwartz D.C."/>
            <person name="Rogers J."/>
            <person name="Quetier F."/>
            <person name="Town C.D."/>
            <person name="Roe B.A."/>
        </authorList>
    </citation>
    <scope>NUCLEOTIDE SEQUENCE [LARGE SCALE GENOMIC DNA]</scope>
    <source>
        <strain evidence="2">A17</strain>
        <strain evidence="4 5">cv. Jemalong A17</strain>
    </source>
</reference>
<evidence type="ECO:0000313" key="2">
    <source>
        <dbReference type="EMBL" id="KEH26399.1"/>
    </source>
</evidence>
<dbReference type="EnsemblPlants" id="KEH26399">
    <property type="protein sequence ID" value="KEH26399"/>
    <property type="gene ID" value="MTR_6g053810"/>
</dbReference>
<dbReference type="Pfam" id="PF02458">
    <property type="entry name" value="Transferase"/>
    <property type="match status" value="1"/>
</dbReference>
<organism evidence="2 5">
    <name type="scientific">Medicago truncatula</name>
    <name type="common">Barrel medic</name>
    <name type="synonym">Medicago tribuloides</name>
    <dbReference type="NCBI Taxonomy" id="3880"/>
    <lineage>
        <taxon>Eukaryota</taxon>
        <taxon>Viridiplantae</taxon>
        <taxon>Streptophyta</taxon>
        <taxon>Embryophyta</taxon>
        <taxon>Tracheophyta</taxon>
        <taxon>Spermatophyta</taxon>
        <taxon>Magnoliopsida</taxon>
        <taxon>eudicotyledons</taxon>
        <taxon>Gunneridae</taxon>
        <taxon>Pentapetalae</taxon>
        <taxon>rosids</taxon>
        <taxon>fabids</taxon>
        <taxon>Fabales</taxon>
        <taxon>Fabaceae</taxon>
        <taxon>Papilionoideae</taxon>
        <taxon>50 kb inversion clade</taxon>
        <taxon>NPAAA clade</taxon>
        <taxon>Hologalegina</taxon>
        <taxon>IRL clade</taxon>
        <taxon>Trifolieae</taxon>
        <taxon>Medicago</taxon>
    </lineage>
</organism>
<dbReference type="Proteomes" id="UP000002051">
    <property type="component" value="Chromosome 6"/>
</dbReference>
<dbReference type="InterPro" id="IPR023213">
    <property type="entry name" value="CAT-like_dom_sf"/>
</dbReference>
<dbReference type="Gene3D" id="3.30.559.10">
    <property type="entry name" value="Chloramphenicol acetyltransferase-like domain"/>
    <property type="match status" value="2"/>
</dbReference>
<proteinExistence type="inferred from homology"/>
<accession>A0A072U9C7</accession>
<dbReference type="OrthoDB" id="671439at2759"/>
<dbReference type="AlphaFoldDB" id="A0A072U9C7"/>
<dbReference type="EMBL" id="PSQE01000006">
    <property type="protein sequence ID" value="RHN51606.1"/>
    <property type="molecule type" value="Genomic_DNA"/>
</dbReference>
<evidence type="ECO:0000313" key="4">
    <source>
        <dbReference type="EnsemblPlants" id="KEH26399"/>
    </source>
</evidence>
<keyword evidence="3" id="KW-0808">Transferase</keyword>
<reference evidence="4" key="3">
    <citation type="submission" date="2015-04" db="UniProtKB">
        <authorList>
            <consortium name="EnsemblPlants"/>
        </authorList>
    </citation>
    <scope>IDENTIFICATION</scope>
    <source>
        <strain evidence="4">cv. Jemalong A17</strain>
    </source>
</reference>
<sequence length="465" mass="52226">MPSEKSTSLKIEKKEIVYIKPLISVSPCTLSLSILDRKDINNNLCQTVHVYRRSSLENHDFDSGSNSYVIFKEALSKALCFYYPLAGRLEKPSENENLRVVFDANNAEFGVPFLEATANCSLDSLNYLDNADTEVAKQLVFDPPSPQDKCYPLVVMVTQFICGGITIGMGLSHAVCDGFGASQFFNAIVEIAKGRNEPTVKPIWEREIFDHLVATKKPIQCLMDKESSTFSPLLQPETVIKQYCFKVKAEEIQRLKMRLVEGNDKESTHITTFESLAAYVWRARARALRLHNNGKTMLTLLVSMRRNVMEIPLPKGYYGNSIVDGNIILNVAELIENPLNEIVQRIKTAKNDAFTKDYIKNYIMNALDTNHEDEFIMESSGAVTVLTEWKHLGFQGSIDFGGFEAVNFVIAPCNMFQLVGTCIFMSPCKLDDQDPSMKGGARIFITLPVDAMPKFKEEMEALNVS</sequence>
<name>A0A072U9C7_MEDTR</name>
<evidence type="ECO:0000313" key="5">
    <source>
        <dbReference type="Proteomes" id="UP000002051"/>
    </source>
</evidence>
<dbReference type="Gramene" id="rna36079">
    <property type="protein sequence ID" value="RHN51606.1"/>
    <property type="gene ID" value="gene36079"/>
</dbReference>
<gene>
    <name evidence="2" type="ordered locus">MTR_6g053810</name>
    <name evidence="3" type="ORF">MtrunA17_Chr6g0470591</name>
</gene>
<dbReference type="GO" id="GO:0016410">
    <property type="term" value="F:N-acyltransferase activity"/>
    <property type="evidence" value="ECO:0000318"/>
    <property type="project" value="GO_Central"/>
</dbReference>
<comment type="similarity">
    <text evidence="1">Belongs to the plant acyltransferase family.</text>
</comment>
<dbReference type="PANTHER" id="PTHR31147:SF25">
    <property type="entry name" value="HXXXD-TYPE ACYL-TRANSFERASE FAMILY PROTEIN"/>
    <property type="match status" value="1"/>
</dbReference>
<reference evidence="2 5" key="2">
    <citation type="journal article" date="2014" name="BMC Genomics">
        <title>An improved genome release (version Mt4.0) for the model legume Medicago truncatula.</title>
        <authorList>
            <person name="Tang H."/>
            <person name="Krishnakumar V."/>
            <person name="Bidwell S."/>
            <person name="Rosen B."/>
            <person name="Chan A."/>
            <person name="Zhou S."/>
            <person name="Gentzbittel L."/>
            <person name="Childs K.L."/>
            <person name="Yandell M."/>
            <person name="Gundlach H."/>
            <person name="Mayer K.F."/>
            <person name="Schwartz D.C."/>
            <person name="Town C.D."/>
        </authorList>
    </citation>
    <scope>GENOME REANNOTATION</scope>
    <source>
        <strain evidence="2">A17</strain>
        <strain evidence="4 5">cv. Jemalong A17</strain>
    </source>
</reference>
<reference evidence="6" key="4">
    <citation type="journal article" date="2018" name="Nat. Plants">
        <title>Whole-genome landscape of Medicago truncatula symbiotic genes.</title>
        <authorList>
            <person name="Pecrix Y."/>
            <person name="Staton S.E."/>
            <person name="Sallet E."/>
            <person name="Lelandais-Briere C."/>
            <person name="Moreau S."/>
            <person name="Carrere S."/>
            <person name="Blein T."/>
            <person name="Jardinaud M.F."/>
            <person name="Latrasse D."/>
            <person name="Zouine M."/>
            <person name="Zahm M."/>
            <person name="Kreplak J."/>
            <person name="Mayjonade B."/>
            <person name="Satge C."/>
            <person name="Perez M."/>
            <person name="Cauet S."/>
            <person name="Marande W."/>
            <person name="Chantry-Darmon C."/>
            <person name="Lopez-Roques C."/>
            <person name="Bouchez O."/>
            <person name="Berard A."/>
            <person name="Debelle F."/>
            <person name="Munos S."/>
            <person name="Bendahmane A."/>
            <person name="Berges H."/>
            <person name="Niebel A."/>
            <person name="Buitink J."/>
            <person name="Frugier F."/>
            <person name="Benhamed M."/>
            <person name="Crespi M."/>
            <person name="Gouzy J."/>
            <person name="Gamas P."/>
        </authorList>
    </citation>
    <scope>NUCLEOTIDE SEQUENCE [LARGE SCALE GENOMIC DNA]</scope>
    <source>
        <strain evidence="6">cv. Jemalong A17</strain>
    </source>
</reference>
<evidence type="ECO:0000256" key="1">
    <source>
        <dbReference type="ARBA" id="ARBA00009861"/>
    </source>
</evidence>
<dbReference type="Proteomes" id="UP000265566">
    <property type="component" value="Chromosome 6"/>
</dbReference>
<evidence type="ECO:0000313" key="6">
    <source>
        <dbReference type="Proteomes" id="UP000265566"/>
    </source>
</evidence>
<evidence type="ECO:0000313" key="3">
    <source>
        <dbReference type="EMBL" id="RHN51606.1"/>
    </source>
</evidence>
<dbReference type="HOGENOM" id="CLU_014546_2_0_1"/>
<dbReference type="PANTHER" id="PTHR31147">
    <property type="entry name" value="ACYL TRANSFERASE 4"/>
    <property type="match status" value="1"/>
</dbReference>
<protein>
    <submittedName>
        <fullName evidence="2">HXXXD-type acyl-transferase family protein</fullName>
    </submittedName>
    <submittedName>
        <fullName evidence="3">Putative transferase</fullName>
    </submittedName>
</protein>
<keyword evidence="5" id="KW-1185">Reference proteome</keyword>